<evidence type="ECO:0000313" key="3">
    <source>
        <dbReference type="Proteomes" id="UP000186601"/>
    </source>
</evidence>
<comment type="caution">
    <text evidence="2">The sequence shown here is derived from an EMBL/GenBank/DDBJ whole genome shotgun (WGS) entry which is preliminary data.</text>
</comment>
<keyword evidence="3" id="KW-1185">Reference proteome</keyword>
<feature type="compositionally biased region" description="Polar residues" evidence="1">
    <location>
        <begin position="1"/>
        <end position="10"/>
    </location>
</feature>
<dbReference type="Proteomes" id="UP000186601">
    <property type="component" value="Unassembled WGS sequence"/>
</dbReference>
<sequence>MDYHSAQNVHTHVLRKSNKSSDDAALIEMIAAIRITKEQSRIVQPAADVMSEIAFEDPD</sequence>
<dbReference type="EMBL" id="MLYV02000256">
    <property type="protein sequence ID" value="PSS29708.1"/>
    <property type="molecule type" value="Genomic_DNA"/>
</dbReference>
<proteinExistence type="predicted"/>
<name>A0A2R6RI84_9APHY</name>
<gene>
    <name evidence="2" type="ORF">PHLCEN_2v2856</name>
</gene>
<dbReference type="AlphaFoldDB" id="A0A2R6RI84"/>
<accession>A0A2R6RI84</accession>
<evidence type="ECO:0000256" key="1">
    <source>
        <dbReference type="SAM" id="MobiDB-lite"/>
    </source>
</evidence>
<protein>
    <submittedName>
        <fullName evidence="2">Uncharacterized protein</fullName>
    </submittedName>
</protein>
<feature type="region of interest" description="Disordered" evidence="1">
    <location>
        <begin position="1"/>
        <end position="20"/>
    </location>
</feature>
<reference evidence="2 3" key="1">
    <citation type="submission" date="2018-02" db="EMBL/GenBank/DDBJ databases">
        <title>Genome sequence of the basidiomycete white-rot fungus Phlebia centrifuga.</title>
        <authorList>
            <person name="Granchi Z."/>
            <person name="Peng M."/>
            <person name="de Vries R.P."/>
            <person name="Hilden K."/>
            <person name="Makela M.R."/>
            <person name="Grigoriev I."/>
            <person name="Riley R."/>
        </authorList>
    </citation>
    <scope>NUCLEOTIDE SEQUENCE [LARGE SCALE GENOMIC DNA]</scope>
    <source>
        <strain evidence="2 3">FBCC195</strain>
    </source>
</reference>
<organism evidence="2 3">
    <name type="scientific">Hermanssonia centrifuga</name>
    <dbReference type="NCBI Taxonomy" id="98765"/>
    <lineage>
        <taxon>Eukaryota</taxon>
        <taxon>Fungi</taxon>
        <taxon>Dikarya</taxon>
        <taxon>Basidiomycota</taxon>
        <taxon>Agaricomycotina</taxon>
        <taxon>Agaricomycetes</taxon>
        <taxon>Polyporales</taxon>
        <taxon>Meruliaceae</taxon>
        <taxon>Hermanssonia</taxon>
    </lineage>
</organism>
<evidence type="ECO:0000313" key="2">
    <source>
        <dbReference type="EMBL" id="PSS29708.1"/>
    </source>
</evidence>